<gene>
    <name evidence="1" type="ORF">FHU36_006382</name>
</gene>
<reference evidence="1 2" key="1">
    <citation type="submission" date="2020-08" db="EMBL/GenBank/DDBJ databases">
        <title>Sequencing the genomes of 1000 actinobacteria strains.</title>
        <authorList>
            <person name="Klenk H.-P."/>
        </authorList>
    </citation>
    <scope>NUCLEOTIDE SEQUENCE [LARGE SCALE GENOMIC DNA]</scope>
    <source>
        <strain evidence="1 2">DSM 45913</strain>
    </source>
</reference>
<dbReference type="RefSeq" id="WP_185087349.1">
    <property type="nucleotide sequence ID" value="NZ_JACHJB010000002.1"/>
</dbReference>
<evidence type="ECO:0000313" key="2">
    <source>
        <dbReference type="Proteomes" id="UP000583800"/>
    </source>
</evidence>
<dbReference type="AlphaFoldDB" id="A0A7X0C7R6"/>
<name>A0A7X0C7R6_9ACTN</name>
<dbReference type="EMBL" id="JACHJB010000002">
    <property type="protein sequence ID" value="MBB6349837.1"/>
    <property type="molecule type" value="Genomic_DNA"/>
</dbReference>
<comment type="caution">
    <text evidence="1">The sequence shown here is derived from an EMBL/GenBank/DDBJ whole genome shotgun (WGS) entry which is preliminary data.</text>
</comment>
<dbReference type="Proteomes" id="UP000583800">
    <property type="component" value="Unassembled WGS sequence"/>
</dbReference>
<keyword evidence="2" id="KW-1185">Reference proteome</keyword>
<sequence>MIPTAWRVRQAPAGAEVLVEVLAGLTKEALLAGACAATLGLHRFGVRFEDRRTRHAVLVRLAEGLEQTIGLRFDGSMDVPFLRFAREGEGELSGYLTRRSDYLPSAWATDLLVRWDVQETLTESWRASGDDADANSRVLESARLLRAALHHAARTGEPTSAVGYLVDVVTTGLCRDVRGAARAVTLLLWALAGADTAETLVRAFFGGRLPDSLHAWTTVPLTEPASAALPRRAGPTVRMLVERSFGLLDDARRTDGADPWFMALTRAASLIQCVTYVLRWVAPRLPLGLAPVYGQLCELDAHYSALVAGFRVARPPLMSGPVRHARTMAAAFHAAGDTTGDRFAREALLIPRALLDEHAPLTDAWREPGCHTATLLPRPPGLLDRLTLRQAVVADAADPARWRALAADLDAQGSTWAAQVSASMAGVAEAQAH</sequence>
<evidence type="ECO:0000313" key="1">
    <source>
        <dbReference type="EMBL" id="MBB6349837.1"/>
    </source>
</evidence>
<accession>A0A7X0C7R6</accession>
<proteinExistence type="predicted"/>
<protein>
    <submittedName>
        <fullName evidence="1">Uncharacterized protein</fullName>
    </submittedName>
</protein>
<organism evidence="1 2">
    <name type="scientific">Nonomuraea muscovyensis</name>
    <dbReference type="NCBI Taxonomy" id="1124761"/>
    <lineage>
        <taxon>Bacteria</taxon>
        <taxon>Bacillati</taxon>
        <taxon>Actinomycetota</taxon>
        <taxon>Actinomycetes</taxon>
        <taxon>Streptosporangiales</taxon>
        <taxon>Streptosporangiaceae</taxon>
        <taxon>Nonomuraea</taxon>
    </lineage>
</organism>